<feature type="region of interest" description="Disordered" evidence="1">
    <location>
        <begin position="216"/>
        <end position="238"/>
    </location>
</feature>
<feature type="compositionally biased region" description="Polar residues" evidence="1">
    <location>
        <begin position="322"/>
        <end position="332"/>
    </location>
</feature>
<dbReference type="GO" id="GO:0000432">
    <property type="term" value="P:positive regulation of transcription from RNA polymerase II promoter by glucose"/>
    <property type="evidence" value="ECO:0007669"/>
    <property type="project" value="TreeGrafter"/>
</dbReference>
<dbReference type="GO" id="GO:0005634">
    <property type="term" value="C:nucleus"/>
    <property type="evidence" value="ECO:0007669"/>
    <property type="project" value="TreeGrafter"/>
</dbReference>
<dbReference type="PANTHER" id="PTHR28164:SF1">
    <property type="entry name" value="PROTEIN STB3"/>
    <property type="match status" value="1"/>
</dbReference>
<organism evidence="2">
    <name type="scientific">Blastobotrys adeninivorans</name>
    <name type="common">Yeast</name>
    <name type="synonym">Arxula adeninivorans</name>
    <dbReference type="NCBI Taxonomy" id="409370"/>
    <lineage>
        <taxon>Eukaryota</taxon>
        <taxon>Fungi</taxon>
        <taxon>Dikarya</taxon>
        <taxon>Ascomycota</taxon>
        <taxon>Saccharomycotina</taxon>
        <taxon>Dipodascomycetes</taxon>
        <taxon>Dipodascales</taxon>
        <taxon>Trichomonascaceae</taxon>
        <taxon>Blastobotrys</taxon>
    </lineage>
</organism>
<dbReference type="InterPro" id="IPR018818">
    <property type="entry name" value="Stb3"/>
</dbReference>
<reference evidence="2" key="1">
    <citation type="submission" date="2014-02" db="EMBL/GenBank/DDBJ databases">
        <authorList>
            <person name="Genoscope - CEA"/>
        </authorList>
    </citation>
    <scope>NUCLEOTIDE SEQUENCE</scope>
    <source>
        <strain evidence="2">LS3</strain>
    </source>
</reference>
<feature type="region of interest" description="Disordered" evidence="1">
    <location>
        <begin position="281"/>
        <end position="346"/>
    </location>
</feature>
<name>A0A060SYJ6_BLAAD</name>
<feature type="compositionally biased region" description="Polar residues" evidence="1">
    <location>
        <begin position="84"/>
        <end position="104"/>
    </location>
</feature>
<gene>
    <name evidence="2" type="ORF">GNLVRS02_ARAD1C01760g</name>
</gene>
<reference evidence="2" key="2">
    <citation type="submission" date="2014-06" db="EMBL/GenBank/DDBJ databases">
        <title>The complete genome of Blastobotrys (Arxula) adeninivorans LS3 - a yeast of biotechnological interest.</title>
        <authorList>
            <person name="Kunze G."/>
            <person name="Gaillardin C."/>
            <person name="Czernicka M."/>
            <person name="Durrens P."/>
            <person name="Martin T."/>
            <person name="Boer E."/>
            <person name="Gabaldon T."/>
            <person name="Cruz J."/>
            <person name="Talla E."/>
            <person name="Marck C."/>
            <person name="Goffeau A."/>
            <person name="Barbe V."/>
            <person name="Baret P."/>
            <person name="Baronian K."/>
            <person name="Beier S."/>
            <person name="Bleykasten C."/>
            <person name="Bode R."/>
            <person name="Casaregola S."/>
            <person name="Despons L."/>
            <person name="Fairhead C."/>
            <person name="Giersberg M."/>
            <person name="Gierski P."/>
            <person name="Hahnel U."/>
            <person name="Hartmann A."/>
            <person name="Jankowska D."/>
            <person name="Jubin C."/>
            <person name="Jung P."/>
            <person name="Lafontaine I."/>
            <person name="Leh-Louis V."/>
            <person name="Lemaire M."/>
            <person name="Marcet-Houben M."/>
            <person name="Mascher M."/>
            <person name="Morel G."/>
            <person name="Richard G.-F."/>
            <person name="Riechen J."/>
            <person name="Sacerdot C."/>
            <person name="Sarkar A."/>
            <person name="Savel G."/>
            <person name="Schacherer J."/>
            <person name="Sherman D."/>
            <person name="Straub M.-L."/>
            <person name="Stein N."/>
            <person name="Thierry A."/>
            <person name="Trautwein-Schult A."/>
            <person name="Westhof E."/>
            <person name="Worch S."/>
            <person name="Dujon B."/>
            <person name="Souciet J.-L."/>
            <person name="Wincker P."/>
            <person name="Scholz U."/>
            <person name="Neuveglise N."/>
        </authorList>
    </citation>
    <scope>NUCLEOTIDE SEQUENCE</scope>
    <source>
        <strain evidence="2">LS3</strain>
    </source>
</reference>
<dbReference type="Pfam" id="PF10330">
    <property type="entry name" value="Stb3"/>
    <property type="match status" value="1"/>
</dbReference>
<evidence type="ECO:0000313" key="2">
    <source>
        <dbReference type="EMBL" id="CDP33970.1"/>
    </source>
</evidence>
<dbReference type="EMBL" id="HG937693">
    <property type="protein sequence ID" value="CDP33970.1"/>
    <property type="molecule type" value="Genomic_DNA"/>
</dbReference>
<dbReference type="AlphaFoldDB" id="A0A060SYJ6"/>
<proteinExistence type="predicted"/>
<evidence type="ECO:0000256" key="1">
    <source>
        <dbReference type="SAM" id="MobiDB-lite"/>
    </source>
</evidence>
<dbReference type="PANTHER" id="PTHR28164">
    <property type="entry name" value="PROTEIN STB3"/>
    <property type="match status" value="1"/>
</dbReference>
<feature type="compositionally biased region" description="Basic residues" evidence="1">
    <location>
        <begin position="281"/>
        <end position="290"/>
    </location>
</feature>
<dbReference type="GO" id="GO:0043565">
    <property type="term" value="F:sequence-specific DNA binding"/>
    <property type="evidence" value="ECO:0007669"/>
    <property type="project" value="TreeGrafter"/>
</dbReference>
<sequence length="357" mass="39033">MSALSIALRSKQDHTSMLDTVIKDEPKEVRDVQDSPSLSELREHGHGSRSGSRRRGSRVDSRPDTSARPVPRRRRMSSTSSTPNGSYVTSNANNLKASTAPSSGPLNTNSPIALAAAAQVTPERLSRLLLTHGPLPIRHITSHLALTIPGFADLSLSKQRRLIIGVLEGGDAKKGSDSGRVAFEKVGWGRWAARDSHFNGSIMSTNGRRESISAGLTQFKPPESPTLRAHGGEDSDDDVDLADDDMMFHNHSSKYPSVFEDSEDEGSEFDDTAVLRLNQHRARRESKRRRGSDTDEEDWRALGPEGLRRDSYSASPLMEASTPGSFGFNTSYLRGEPPKHSQKEQDAVAALVQLKSI</sequence>
<feature type="region of interest" description="Disordered" evidence="1">
    <location>
        <begin position="1"/>
        <end position="104"/>
    </location>
</feature>
<feature type="compositionally biased region" description="Basic and acidic residues" evidence="1">
    <location>
        <begin position="336"/>
        <end position="346"/>
    </location>
</feature>
<accession>A0A060SYJ6</accession>
<protein>
    <submittedName>
        <fullName evidence="2">ARAD1C01760p</fullName>
    </submittedName>
</protein>
<feature type="compositionally biased region" description="Basic and acidic residues" evidence="1">
    <location>
        <begin position="10"/>
        <end position="33"/>
    </location>
</feature>